<dbReference type="OrthoDB" id="9807520at2"/>
<dbReference type="EMBL" id="CP012670">
    <property type="protein sequence ID" value="AUX19722.1"/>
    <property type="molecule type" value="Genomic_DNA"/>
</dbReference>
<evidence type="ECO:0000256" key="1">
    <source>
        <dbReference type="SAM" id="MobiDB-lite"/>
    </source>
</evidence>
<feature type="compositionally biased region" description="Pro residues" evidence="1">
    <location>
        <begin position="59"/>
        <end position="80"/>
    </location>
</feature>
<dbReference type="RefSeq" id="WP_129344393.1">
    <property type="nucleotide sequence ID" value="NZ_CP012670.1"/>
</dbReference>
<evidence type="ECO:0000313" key="3">
    <source>
        <dbReference type="EMBL" id="AUX19722.1"/>
    </source>
</evidence>
<name>A0A4V0NCM8_SORCE</name>
<evidence type="ECO:0000256" key="2">
    <source>
        <dbReference type="SAM" id="SignalP"/>
    </source>
</evidence>
<feature type="chain" id="PRO_5020210072" description="Secreted protein" evidence="2">
    <location>
        <begin position="20"/>
        <end position="662"/>
    </location>
</feature>
<organism evidence="3 4">
    <name type="scientific">Sorangium cellulosum</name>
    <name type="common">Polyangium cellulosum</name>
    <dbReference type="NCBI Taxonomy" id="56"/>
    <lineage>
        <taxon>Bacteria</taxon>
        <taxon>Pseudomonadati</taxon>
        <taxon>Myxococcota</taxon>
        <taxon>Polyangia</taxon>
        <taxon>Polyangiales</taxon>
        <taxon>Polyangiaceae</taxon>
        <taxon>Sorangium</taxon>
    </lineage>
</organism>
<proteinExistence type="predicted"/>
<gene>
    <name evidence="3" type="ORF">SOCEGT47_001740</name>
</gene>
<dbReference type="Proteomes" id="UP000295781">
    <property type="component" value="Chromosome"/>
</dbReference>
<reference evidence="3 4" key="1">
    <citation type="submission" date="2015-09" db="EMBL/GenBank/DDBJ databases">
        <title>Sorangium comparison.</title>
        <authorList>
            <person name="Zaburannyi N."/>
            <person name="Bunk B."/>
            <person name="Overmann J."/>
            <person name="Mueller R."/>
        </authorList>
    </citation>
    <scope>NUCLEOTIDE SEQUENCE [LARGE SCALE GENOMIC DNA]</scope>
    <source>
        <strain evidence="3 4">So ceGT47</strain>
    </source>
</reference>
<dbReference type="AlphaFoldDB" id="A0A4V0NCM8"/>
<feature type="compositionally biased region" description="Low complexity" evidence="1">
    <location>
        <begin position="38"/>
        <end position="58"/>
    </location>
</feature>
<feature type="signal peptide" evidence="2">
    <location>
        <begin position="1"/>
        <end position="19"/>
    </location>
</feature>
<protein>
    <recommendedName>
        <fullName evidence="5">Secreted protein</fullName>
    </recommendedName>
</protein>
<dbReference type="PROSITE" id="PS51257">
    <property type="entry name" value="PROKAR_LIPOPROTEIN"/>
    <property type="match status" value="1"/>
</dbReference>
<feature type="region of interest" description="Disordered" evidence="1">
    <location>
        <begin position="21"/>
        <end position="82"/>
    </location>
</feature>
<evidence type="ECO:0008006" key="5">
    <source>
        <dbReference type="Google" id="ProtNLM"/>
    </source>
</evidence>
<evidence type="ECO:0000313" key="4">
    <source>
        <dbReference type="Proteomes" id="UP000295781"/>
    </source>
</evidence>
<accession>A0A4V0NCM8</accession>
<keyword evidence="2" id="KW-0732">Signal</keyword>
<sequence length="662" mass="70452">MRPRLLWLAIATLAGAAFAGCSRRPPEPPSAPGHDPARAGVAPAAASAPASAQRASHPSHPPDGAPPPPAAQHDPSPPGRPALLITDRLVLAALEASGLDFATVLTGAPRAPASLAALSRTGAFASIAQVLAGDLRAIQRADPRSGTSIARHAHRLFDARWLSAERARFELIGVVNRMDRRPFHAGTCGETRLVYRLAYASPASLDATSRLPMTLGFELLAPARDPRSCQRLARAWTRAAGLSGAELARYLTSAEGPLAPPATDRANLAQLVVNLQSVRWPSTVRPDLGGHAEYLLRAFRWDERAGRYLPRPLENTPDVARLSRDPRLRARLRAWLSAPENLARLDRGTALLPDEFLAEKALSATPHGLARRVNRPFRVLFAPRDLGGLDFSALSRVRSPEGLLRRLDQLTCPGCHQSGSVAGFHLLGAEDPARLHDALVAAESPHLVEDLPRRRALVEALGRGAPPDDQVPFPERGDASPGGYGARCGLGDESFAAWTCAEGLSCSAYDVPREDRTTVGVCLPAEPQIGDPCQVASLVAHPDPHRDRATAPEVGACPPAAVCNSSPVGFPGGMCTGRCGALPDEVVCGAIAVLDPFNRCLARGTLFTECLSRHVMPAGLRRCAREVPCREDYVCARTGAGEGACIPPYFLFQLRVDGHSVQ</sequence>